<dbReference type="OrthoDB" id="10324096at2759"/>
<evidence type="ECO:0000313" key="2">
    <source>
        <dbReference type="Proteomes" id="UP000696573"/>
    </source>
</evidence>
<gene>
    <name evidence="1" type="ORF">CRHIZ90672A_00017460</name>
</gene>
<sequence>MAMILASVAFCHCLVFLEPYGPKFTSKIVRSMGVADPRVTRFSARLSYGGYVVIGVRAGYALEEVTSSQKK</sequence>
<accession>A0A9N9V7W0</accession>
<protein>
    <submittedName>
        <fullName evidence="1">Uncharacterized protein</fullName>
    </submittedName>
</protein>
<dbReference type="AlphaFoldDB" id="A0A9N9V7W0"/>
<reference evidence="1" key="1">
    <citation type="submission" date="2021-10" db="EMBL/GenBank/DDBJ databases">
        <authorList>
            <person name="Piombo E."/>
        </authorList>
    </citation>
    <scope>NUCLEOTIDE SEQUENCE</scope>
</reference>
<dbReference type="EMBL" id="CABFNQ020000539">
    <property type="protein sequence ID" value="CAH0018634.1"/>
    <property type="molecule type" value="Genomic_DNA"/>
</dbReference>
<proteinExistence type="predicted"/>
<comment type="caution">
    <text evidence="1">The sequence shown here is derived from an EMBL/GenBank/DDBJ whole genome shotgun (WGS) entry which is preliminary data.</text>
</comment>
<name>A0A9N9V7W0_9HYPO</name>
<dbReference type="Proteomes" id="UP000696573">
    <property type="component" value="Unassembled WGS sequence"/>
</dbReference>
<organism evidence="1 2">
    <name type="scientific">Clonostachys rhizophaga</name>
    <dbReference type="NCBI Taxonomy" id="160324"/>
    <lineage>
        <taxon>Eukaryota</taxon>
        <taxon>Fungi</taxon>
        <taxon>Dikarya</taxon>
        <taxon>Ascomycota</taxon>
        <taxon>Pezizomycotina</taxon>
        <taxon>Sordariomycetes</taxon>
        <taxon>Hypocreomycetidae</taxon>
        <taxon>Hypocreales</taxon>
        <taxon>Bionectriaceae</taxon>
        <taxon>Clonostachys</taxon>
    </lineage>
</organism>
<keyword evidence="2" id="KW-1185">Reference proteome</keyword>
<evidence type="ECO:0000313" key="1">
    <source>
        <dbReference type="EMBL" id="CAH0018634.1"/>
    </source>
</evidence>